<sequence>MSPQERENRLLLRARDAVERDYAQPLDVPALARIAHVSPSHFTRRFKAAFGETPHRYLQRRRIERAMALLRDTPAPVTDVALLVGFNSLGTFSRTFAGILGVSPSEYRRRVRQVAAPVCFTKSWMRPASRVVSEKHAVVDPP</sequence>
<evidence type="ECO:0000313" key="5">
    <source>
        <dbReference type="EMBL" id="MBL0888517.1"/>
    </source>
</evidence>
<feature type="domain" description="HTH araC/xylS-type" evidence="4">
    <location>
        <begin position="12"/>
        <end position="110"/>
    </location>
</feature>
<gene>
    <name evidence="5" type="ORF">HGK34_19925</name>
</gene>
<evidence type="ECO:0000256" key="1">
    <source>
        <dbReference type="ARBA" id="ARBA00023015"/>
    </source>
</evidence>
<dbReference type="InterPro" id="IPR018060">
    <property type="entry name" value="HTH_AraC"/>
</dbReference>
<evidence type="ECO:0000256" key="3">
    <source>
        <dbReference type="ARBA" id="ARBA00023163"/>
    </source>
</evidence>
<organism evidence="5 6">
    <name type="scientific">Myceligenerans indicum</name>
    <dbReference type="NCBI Taxonomy" id="2593663"/>
    <lineage>
        <taxon>Bacteria</taxon>
        <taxon>Bacillati</taxon>
        <taxon>Actinomycetota</taxon>
        <taxon>Actinomycetes</taxon>
        <taxon>Micrococcales</taxon>
        <taxon>Promicromonosporaceae</taxon>
        <taxon>Myceligenerans</taxon>
    </lineage>
</organism>
<dbReference type="SMART" id="SM00342">
    <property type="entry name" value="HTH_ARAC"/>
    <property type="match status" value="1"/>
</dbReference>
<dbReference type="PANTHER" id="PTHR46796">
    <property type="entry name" value="HTH-TYPE TRANSCRIPTIONAL ACTIVATOR RHAS-RELATED"/>
    <property type="match status" value="1"/>
</dbReference>
<dbReference type="EMBL" id="JABBYC010000060">
    <property type="protein sequence ID" value="MBL0888517.1"/>
    <property type="molecule type" value="Genomic_DNA"/>
</dbReference>
<dbReference type="RefSeq" id="WP_201850721.1">
    <property type="nucleotide sequence ID" value="NZ_JABBYC010000060.1"/>
</dbReference>
<dbReference type="Proteomes" id="UP000675409">
    <property type="component" value="Unassembled WGS sequence"/>
</dbReference>
<dbReference type="PROSITE" id="PS01124">
    <property type="entry name" value="HTH_ARAC_FAMILY_2"/>
    <property type="match status" value="1"/>
</dbReference>
<dbReference type="SUPFAM" id="SSF46689">
    <property type="entry name" value="Homeodomain-like"/>
    <property type="match status" value="2"/>
</dbReference>
<reference evidence="5 6" key="1">
    <citation type="journal article" date="2021" name="Arch. Microbiol.">
        <title>Myceligenerans indicum sp. nov., an actinobacterium isolated from mangrove sediment of Sundarbans, India.</title>
        <authorList>
            <person name="Asha K."/>
            <person name="Bhadury P."/>
        </authorList>
    </citation>
    <scope>NUCLEOTIDE SEQUENCE [LARGE SCALE GENOMIC DNA]</scope>
    <source>
        <strain evidence="5 6">I2</strain>
    </source>
</reference>
<proteinExistence type="predicted"/>
<keyword evidence="2" id="KW-0238">DNA-binding</keyword>
<evidence type="ECO:0000256" key="2">
    <source>
        <dbReference type="ARBA" id="ARBA00023125"/>
    </source>
</evidence>
<evidence type="ECO:0000313" key="6">
    <source>
        <dbReference type="Proteomes" id="UP000675409"/>
    </source>
</evidence>
<dbReference type="PRINTS" id="PR00032">
    <property type="entry name" value="HTHARAC"/>
</dbReference>
<dbReference type="Pfam" id="PF12833">
    <property type="entry name" value="HTH_18"/>
    <property type="match status" value="1"/>
</dbReference>
<keyword evidence="6" id="KW-1185">Reference proteome</keyword>
<name>A0ABS1LQD3_9MICO</name>
<protein>
    <submittedName>
        <fullName evidence="5">Helix-turn-helix transcriptional regulator</fullName>
    </submittedName>
</protein>
<dbReference type="InterPro" id="IPR009057">
    <property type="entry name" value="Homeodomain-like_sf"/>
</dbReference>
<dbReference type="Gene3D" id="1.10.10.60">
    <property type="entry name" value="Homeodomain-like"/>
    <property type="match status" value="2"/>
</dbReference>
<dbReference type="InterPro" id="IPR050204">
    <property type="entry name" value="AraC_XylS_family_regulators"/>
</dbReference>
<dbReference type="InterPro" id="IPR020449">
    <property type="entry name" value="Tscrpt_reg_AraC-type_HTH"/>
</dbReference>
<keyword evidence="3" id="KW-0804">Transcription</keyword>
<evidence type="ECO:0000259" key="4">
    <source>
        <dbReference type="PROSITE" id="PS01124"/>
    </source>
</evidence>
<comment type="caution">
    <text evidence="5">The sequence shown here is derived from an EMBL/GenBank/DDBJ whole genome shotgun (WGS) entry which is preliminary data.</text>
</comment>
<accession>A0ABS1LQD3</accession>
<keyword evidence="1" id="KW-0805">Transcription regulation</keyword>